<sequence>MTDLLSQPLTLPCGAVLSNRFGKAPLTEGLADEHNRANERLVRLYRRWSEGGAGLLVSGNVHIDRRYLERPGNVAIDGNGGLEWIKAYAEAGTSAGNHFWMQINHPGRQGAVTRDGTFPGPSAIPLKVPGRPPFETRALSEEEILEIIRRFAFVATTARECGFTGVQIHSAHGYLLSSFLSGLSNTRTDAWGGSLPNRARALLETVRAVRKAVGPDFPVSVKLNSSDFQKGGFTNEESVEVVRWLGEEKIDLLEITGGNYEELPWLEDVKPSTKRREGYFLDYAKRMQAVATMPLMITGGMRTRAGMEDALRSGGMDVIGLGRPMCVDTDICKQLLSRESNSAISYESALPVDPLVIAAGATPAEAKALEMWTNLVWFFVQIWRLGDGLEPQRDMTALEAYRIYRETEDRQTAALAPLDPPLRVAT</sequence>
<evidence type="ECO:0000259" key="3">
    <source>
        <dbReference type="Pfam" id="PF00724"/>
    </source>
</evidence>
<dbReference type="Pfam" id="PF00724">
    <property type="entry name" value="Oxidored_FMN"/>
    <property type="match status" value="1"/>
</dbReference>
<keyword evidence="1" id="KW-0285">Flavoprotein</keyword>
<dbReference type="InterPro" id="IPR013785">
    <property type="entry name" value="Aldolase_TIM"/>
</dbReference>
<dbReference type="RefSeq" id="WP_210772404.1">
    <property type="nucleotide sequence ID" value="NZ_MWIN01000008.1"/>
</dbReference>
<evidence type="ECO:0000256" key="1">
    <source>
        <dbReference type="ARBA" id="ARBA00022630"/>
    </source>
</evidence>
<name>A0A4V3F4K2_9GAMM</name>
<reference evidence="4 5" key="1">
    <citation type="submission" date="2019-03" db="EMBL/GenBank/DDBJ databases">
        <title>Genomic Encyclopedia of Type Strains, Phase IV (KMG-IV): sequencing the most valuable type-strain genomes for metagenomic binning, comparative biology and taxonomic classification.</title>
        <authorList>
            <person name="Goeker M."/>
        </authorList>
    </citation>
    <scope>NUCLEOTIDE SEQUENCE [LARGE SCALE GENOMIC DNA]</scope>
    <source>
        <strain evidence="4 5">DSM 26377</strain>
    </source>
</reference>
<keyword evidence="5" id="KW-1185">Reference proteome</keyword>
<protein>
    <submittedName>
        <fullName evidence="4">2,4-dienoyl-CoA reductase-like NADH-dependent reductase (Old Yellow Enzyme family)</fullName>
    </submittedName>
</protein>
<comment type="caution">
    <text evidence="4">The sequence shown here is derived from an EMBL/GenBank/DDBJ whole genome shotgun (WGS) entry which is preliminary data.</text>
</comment>
<evidence type="ECO:0000256" key="2">
    <source>
        <dbReference type="ARBA" id="ARBA00023002"/>
    </source>
</evidence>
<dbReference type="PANTHER" id="PTHR43656:SF2">
    <property type="entry name" value="BINDING OXIDOREDUCTASE, PUTATIVE (AFU_ORTHOLOGUE AFUA_2G08260)-RELATED"/>
    <property type="match status" value="1"/>
</dbReference>
<dbReference type="GO" id="GO:0010181">
    <property type="term" value="F:FMN binding"/>
    <property type="evidence" value="ECO:0007669"/>
    <property type="project" value="InterPro"/>
</dbReference>
<dbReference type="InterPro" id="IPR051799">
    <property type="entry name" value="NADH_flavin_oxidoreductase"/>
</dbReference>
<proteinExistence type="predicted"/>
<feature type="domain" description="NADH:flavin oxidoreductase/NADH oxidase N-terminal" evidence="3">
    <location>
        <begin position="7"/>
        <end position="335"/>
    </location>
</feature>
<evidence type="ECO:0000313" key="4">
    <source>
        <dbReference type="EMBL" id="TDU25566.1"/>
    </source>
</evidence>
<dbReference type="EMBL" id="SOBT01000011">
    <property type="protein sequence ID" value="TDU25566.1"/>
    <property type="molecule type" value="Genomic_DNA"/>
</dbReference>
<gene>
    <name evidence="4" type="ORF">DFR24_4004</name>
</gene>
<dbReference type="PANTHER" id="PTHR43656">
    <property type="entry name" value="BINDING OXIDOREDUCTASE, PUTATIVE (AFU_ORTHOLOGUE AFUA_2G08260)-RELATED"/>
    <property type="match status" value="1"/>
</dbReference>
<dbReference type="GO" id="GO:0016491">
    <property type="term" value="F:oxidoreductase activity"/>
    <property type="evidence" value="ECO:0007669"/>
    <property type="project" value="UniProtKB-KW"/>
</dbReference>
<organism evidence="4 5">
    <name type="scientific">Panacagrimonas perspica</name>
    <dbReference type="NCBI Taxonomy" id="381431"/>
    <lineage>
        <taxon>Bacteria</taxon>
        <taxon>Pseudomonadati</taxon>
        <taxon>Pseudomonadota</taxon>
        <taxon>Gammaproteobacteria</taxon>
        <taxon>Nevskiales</taxon>
        <taxon>Nevskiaceae</taxon>
        <taxon>Panacagrimonas</taxon>
    </lineage>
</organism>
<dbReference type="AlphaFoldDB" id="A0A4V3F4K2"/>
<evidence type="ECO:0000313" key="5">
    <source>
        <dbReference type="Proteomes" id="UP000295341"/>
    </source>
</evidence>
<dbReference type="SUPFAM" id="SSF51395">
    <property type="entry name" value="FMN-linked oxidoreductases"/>
    <property type="match status" value="1"/>
</dbReference>
<accession>A0A4V3F4K2</accession>
<dbReference type="Proteomes" id="UP000295341">
    <property type="component" value="Unassembled WGS sequence"/>
</dbReference>
<dbReference type="CDD" id="cd04733">
    <property type="entry name" value="OYE_like_2_FMN"/>
    <property type="match status" value="1"/>
</dbReference>
<dbReference type="InterPro" id="IPR001155">
    <property type="entry name" value="OxRdtase_FMN_N"/>
</dbReference>
<dbReference type="Gene3D" id="3.20.20.70">
    <property type="entry name" value="Aldolase class I"/>
    <property type="match status" value="1"/>
</dbReference>
<keyword evidence="2" id="KW-0560">Oxidoreductase</keyword>